<sequence length="107" mass="12031">MGIAMHAVDLQRLGLAKAMKVAEHVTMSLRAIDWLIRKGLSVALQGSKDELTGKPFVLIEYAHGYCSKFKADFGAERVRCVCNHTGTFEVWQFEMNGCLIQWLEVKS</sequence>
<keyword evidence="4" id="KW-1185">Reference proteome</keyword>
<proteinExistence type="predicted"/>
<protein>
    <submittedName>
        <fullName evidence="1">Uncharacterized protein</fullName>
    </submittedName>
</protein>
<reference evidence="2 4" key="2">
    <citation type="submission" date="2019-03" db="EMBL/GenBank/DDBJ databases">
        <title>Genomic Encyclopedia of Type Strains, Phase IV (KMG-IV): sequencing the most valuable type-strain genomes for metagenomic binning, comparative biology and taxonomic classification.</title>
        <authorList>
            <person name="Goeker M."/>
        </authorList>
    </citation>
    <scope>NUCLEOTIDE SEQUENCE [LARGE SCALE GENOMIC DNA]</scope>
    <source>
        <strain evidence="2 4">DSM 3764</strain>
    </source>
</reference>
<accession>A0A377Q9J1</accession>
<reference evidence="1 3" key="1">
    <citation type="submission" date="2018-06" db="EMBL/GenBank/DDBJ databases">
        <authorList>
            <consortium name="Pathogen Informatics"/>
            <person name="Doyle S."/>
        </authorList>
    </citation>
    <scope>NUCLEOTIDE SEQUENCE [LARGE SCALE GENOMIC DNA]</scope>
    <source>
        <strain evidence="1 3">NCTC11159</strain>
    </source>
</reference>
<dbReference type="OrthoDB" id="8597683at2"/>
<dbReference type="AlphaFoldDB" id="A0A377Q9J1"/>
<evidence type="ECO:0000313" key="4">
    <source>
        <dbReference type="Proteomes" id="UP000295794"/>
    </source>
</evidence>
<gene>
    <name evidence="2" type="ORF">EV682_103145</name>
    <name evidence="1" type="ORF">NCTC11159_02440</name>
</gene>
<name>A0A377Q9J1_9NEIS</name>
<dbReference type="EMBL" id="UGHR01000001">
    <property type="protein sequence ID" value="STQ91368.1"/>
    <property type="molecule type" value="Genomic_DNA"/>
</dbReference>
<organism evidence="1 3">
    <name type="scientific">Iodobacter fluviatilis</name>
    <dbReference type="NCBI Taxonomy" id="537"/>
    <lineage>
        <taxon>Bacteria</taxon>
        <taxon>Pseudomonadati</taxon>
        <taxon>Pseudomonadota</taxon>
        <taxon>Betaproteobacteria</taxon>
        <taxon>Neisseriales</taxon>
        <taxon>Chitinibacteraceae</taxon>
        <taxon>Iodobacter</taxon>
    </lineage>
</organism>
<dbReference type="Proteomes" id="UP000255108">
    <property type="component" value="Unassembled WGS sequence"/>
</dbReference>
<dbReference type="RefSeq" id="WP_115227581.1">
    <property type="nucleotide sequence ID" value="NZ_CAWOLO010000003.1"/>
</dbReference>
<dbReference type="Proteomes" id="UP000295794">
    <property type="component" value="Unassembled WGS sequence"/>
</dbReference>
<dbReference type="EMBL" id="SMBT01000003">
    <property type="protein sequence ID" value="TCU88561.1"/>
    <property type="molecule type" value="Genomic_DNA"/>
</dbReference>
<evidence type="ECO:0000313" key="1">
    <source>
        <dbReference type="EMBL" id="STQ91368.1"/>
    </source>
</evidence>
<evidence type="ECO:0000313" key="3">
    <source>
        <dbReference type="Proteomes" id="UP000255108"/>
    </source>
</evidence>
<evidence type="ECO:0000313" key="2">
    <source>
        <dbReference type="EMBL" id="TCU88561.1"/>
    </source>
</evidence>